<keyword evidence="2" id="KW-1185">Reference proteome</keyword>
<dbReference type="GO" id="GO:0000076">
    <property type="term" value="P:DNA replication checkpoint signaling"/>
    <property type="evidence" value="ECO:0007669"/>
    <property type="project" value="TreeGrafter"/>
</dbReference>
<dbReference type="GO" id="GO:0070182">
    <property type="term" value="F:DNA polymerase binding"/>
    <property type="evidence" value="ECO:0007669"/>
    <property type="project" value="TreeGrafter"/>
</dbReference>
<dbReference type="EMBL" id="JAUIZM010000005">
    <property type="protein sequence ID" value="KAK1384960.1"/>
    <property type="molecule type" value="Genomic_DNA"/>
</dbReference>
<evidence type="ECO:0000313" key="2">
    <source>
        <dbReference type="Proteomes" id="UP001237642"/>
    </source>
</evidence>
<dbReference type="GO" id="GO:0000278">
    <property type="term" value="P:mitotic cell cycle"/>
    <property type="evidence" value="ECO:0007669"/>
    <property type="project" value="TreeGrafter"/>
</dbReference>
<comment type="caution">
    <text evidence="1">The sequence shown here is derived from an EMBL/GenBank/DDBJ whole genome shotgun (WGS) entry which is preliminary data.</text>
</comment>
<sequence>MKPELHVTLNVHAMGSEQKLKSDVYLLLRKAFRARLVDFAVAQPEGSEIPKATVPWPFNNKPEQGMLYTNKIHPFNFSSTNEKSALSTQQLVPASHLSQSFRRVFFRNGLQAMKQ</sequence>
<dbReference type="GO" id="GO:0003677">
    <property type="term" value="F:DNA binding"/>
    <property type="evidence" value="ECO:0007669"/>
    <property type="project" value="InterPro"/>
</dbReference>
<evidence type="ECO:0000313" key="1">
    <source>
        <dbReference type="EMBL" id="KAK1384960.1"/>
    </source>
</evidence>
<reference evidence="1" key="2">
    <citation type="submission" date="2023-05" db="EMBL/GenBank/DDBJ databases">
        <authorList>
            <person name="Schelkunov M.I."/>
        </authorList>
    </citation>
    <scope>NUCLEOTIDE SEQUENCE</scope>
    <source>
        <strain evidence="1">Hsosn_3</strain>
        <tissue evidence="1">Leaf</tissue>
    </source>
</reference>
<organism evidence="1 2">
    <name type="scientific">Heracleum sosnowskyi</name>
    <dbReference type="NCBI Taxonomy" id="360622"/>
    <lineage>
        <taxon>Eukaryota</taxon>
        <taxon>Viridiplantae</taxon>
        <taxon>Streptophyta</taxon>
        <taxon>Embryophyta</taxon>
        <taxon>Tracheophyta</taxon>
        <taxon>Spermatophyta</taxon>
        <taxon>Magnoliopsida</taxon>
        <taxon>eudicotyledons</taxon>
        <taxon>Gunneridae</taxon>
        <taxon>Pentapetalae</taxon>
        <taxon>asterids</taxon>
        <taxon>campanulids</taxon>
        <taxon>Apiales</taxon>
        <taxon>Apiaceae</taxon>
        <taxon>Apioideae</taxon>
        <taxon>apioid superclade</taxon>
        <taxon>Tordylieae</taxon>
        <taxon>Tordyliinae</taxon>
        <taxon>Heracleum</taxon>
    </lineage>
</organism>
<dbReference type="GO" id="GO:0005634">
    <property type="term" value="C:nucleus"/>
    <property type="evidence" value="ECO:0007669"/>
    <property type="project" value="TreeGrafter"/>
</dbReference>
<accession>A0AAD8MPV6</accession>
<dbReference type="GO" id="GO:0030174">
    <property type="term" value="P:regulation of DNA-templated DNA replication initiation"/>
    <property type="evidence" value="ECO:0007669"/>
    <property type="project" value="InterPro"/>
</dbReference>
<protein>
    <submittedName>
        <fullName evidence="1">Uncharacterized protein</fullName>
    </submittedName>
</protein>
<gene>
    <name evidence="1" type="ORF">POM88_022695</name>
</gene>
<proteinExistence type="predicted"/>
<dbReference type="GO" id="GO:0071163">
    <property type="term" value="P:DNA replication preinitiation complex assembly"/>
    <property type="evidence" value="ECO:0007669"/>
    <property type="project" value="InterPro"/>
</dbReference>
<dbReference type="InterPro" id="IPR045173">
    <property type="entry name" value="Cdt1"/>
</dbReference>
<name>A0AAD8MPV6_9APIA</name>
<dbReference type="PANTHER" id="PTHR28637">
    <property type="entry name" value="DNA REPLICATION FACTOR CDT1"/>
    <property type="match status" value="1"/>
</dbReference>
<dbReference type="Proteomes" id="UP001237642">
    <property type="component" value="Unassembled WGS sequence"/>
</dbReference>
<dbReference type="PANTHER" id="PTHR28637:SF1">
    <property type="entry name" value="DNA REPLICATION FACTOR CDT1"/>
    <property type="match status" value="1"/>
</dbReference>
<dbReference type="AlphaFoldDB" id="A0AAD8MPV6"/>
<reference evidence="1" key="1">
    <citation type="submission" date="2023-02" db="EMBL/GenBank/DDBJ databases">
        <title>Genome of toxic invasive species Heracleum sosnowskyi carries increased number of genes despite the absence of recent whole-genome duplications.</title>
        <authorList>
            <person name="Schelkunov M."/>
            <person name="Shtratnikova V."/>
            <person name="Makarenko M."/>
            <person name="Klepikova A."/>
            <person name="Omelchenko D."/>
            <person name="Novikova G."/>
            <person name="Obukhova E."/>
            <person name="Bogdanov V."/>
            <person name="Penin A."/>
            <person name="Logacheva M."/>
        </authorList>
    </citation>
    <scope>NUCLEOTIDE SEQUENCE</scope>
    <source>
        <strain evidence="1">Hsosn_3</strain>
        <tissue evidence="1">Leaf</tissue>
    </source>
</reference>